<evidence type="ECO:0000313" key="9">
    <source>
        <dbReference type="Proteomes" id="UP000076420"/>
    </source>
</evidence>
<keyword evidence="7" id="KW-0472">Membrane</keyword>
<dbReference type="EnsemblMetazoa" id="BGLB008538-RB">
    <property type="protein sequence ID" value="BGLB008538-PB"/>
    <property type="gene ID" value="BGLB008538"/>
</dbReference>
<dbReference type="GO" id="GO:0046872">
    <property type="term" value="F:metal ion binding"/>
    <property type="evidence" value="ECO:0007669"/>
    <property type="project" value="UniProtKB-KW"/>
</dbReference>
<comment type="cofactor">
    <cofactor evidence="1">
        <name>Mn(2+)</name>
        <dbReference type="ChEBI" id="CHEBI:29035"/>
    </cofactor>
</comment>
<accession>A0A2C9JV65</accession>
<dbReference type="CDD" id="cd03426">
    <property type="entry name" value="NUDIX_CoAse_Nudt7"/>
    <property type="match status" value="1"/>
</dbReference>
<organism evidence="8 9">
    <name type="scientific">Biomphalaria glabrata</name>
    <name type="common">Bloodfluke planorb</name>
    <name type="synonym">Freshwater snail</name>
    <dbReference type="NCBI Taxonomy" id="6526"/>
    <lineage>
        <taxon>Eukaryota</taxon>
        <taxon>Metazoa</taxon>
        <taxon>Spiralia</taxon>
        <taxon>Lophotrochozoa</taxon>
        <taxon>Mollusca</taxon>
        <taxon>Gastropoda</taxon>
        <taxon>Heterobranchia</taxon>
        <taxon>Euthyneura</taxon>
        <taxon>Panpulmonata</taxon>
        <taxon>Hygrophila</taxon>
        <taxon>Lymnaeoidea</taxon>
        <taxon>Planorbidae</taxon>
        <taxon>Biomphalaria</taxon>
    </lineage>
</organism>
<evidence type="ECO:0000256" key="6">
    <source>
        <dbReference type="ARBA" id="ARBA00023211"/>
    </source>
</evidence>
<dbReference type="STRING" id="6526.A0A2C9JV65"/>
<keyword evidence="7" id="KW-0812">Transmembrane</keyword>
<evidence type="ECO:0000256" key="5">
    <source>
        <dbReference type="ARBA" id="ARBA00022842"/>
    </source>
</evidence>
<dbReference type="Proteomes" id="UP000076420">
    <property type="component" value="Unassembled WGS sequence"/>
</dbReference>
<name>A0A2C9JV65_BIOGL</name>
<dbReference type="AlphaFoldDB" id="A0A2C9JV65"/>
<protein>
    <submittedName>
        <fullName evidence="8">Uncharacterized protein</fullName>
    </submittedName>
</protein>
<dbReference type="PANTHER" id="PTHR12992:SF11">
    <property type="entry name" value="MITOCHONDRIAL COENZYME A DIPHOSPHATASE NUDT8"/>
    <property type="match status" value="1"/>
</dbReference>
<proteinExistence type="predicted"/>
<dbReference type="VEuPathDB" id="VectorBase:BGLAX_030036"/>
<keyword evidence="4" id="KW-0378">Hydrolase</keyword>
<dbReference type="VEuPathDB" id="VectorBase:BGLB008538"/>
<keyword evidence="6" id="KW-0464">Manganese</keyword>
<feature type="transmembrane region" description="Helical" evidence="7">
    <location>
        <begin position="149"/>
        <end position="174"/>
    </location>
</feature>
<gene>
    <name evidence="8" type="primary">106069511</name>
</gene>
<dbReference type="PANTHER" id="PTHR12992">
    <property type="entry name" value="NUDIX HYDROLASE"/>
    <property type="match status" value="1"/>
</dbReference>
<reference evidence="8" key="1">
    <citation type="submission" date="2020-05" db="UniProtKB">
        <authorList>
            <consortium name="EnsemblMetazoa"/>
        </authorList>
    </citation>
    <scope>IDENTIFICATION</scope>
    <source>
        <strain evidence="8">BB02</strain>
    </source>
</reference>
<evidence type="ECO:0000256" key="2">
    <source>
        <dbReference type="ARBA" id="ARBA00001946"/>
    </source>
</evidence>
<dbReference type="OrthoDB" id="10262892at2759"/>
<keyword evidence="5" id="KW-0460">Magnesium</keyword>
<evidence type="ECO:0000256" key="1">
    <source>
        <dbReference type="ARBA" id="ARBA00001936"/>
    </source>
</evidence>
<dbReference type="GO" id="GO:0010945">
    <property type="term" value="F:coenzyme A diphosphatase activity"/>
    <property type="evidence" value="ECO:0007669"/>
    <property type="project" value="InterPro"/>
</dbReference>
<dbReference type="KEGG" id="bgt:106069511"/>
<dbReference type="Gene3D" id="3.90.79.10">
    <property type="entry name" value="Nucleoside Triphosphate Pyrophosphohydrolase"/>
    <property type="match status" value="2"/>
</dbReference>
<evidence type="ECO:0000256" key="4">
    <source>
        <dbReference type="ARBA" id="ARBA00022801"/>
    </source>
</evidence>
<evidence type="ECO:0000256" key="3">
    <source>
        <dbReference type="ARBA" id="ARBA00022723"/>
    </source>
</evidence>
<comment type="cofactor">
    <cofactor evidence="2">
        <name>Mg(2+)</name>
        <dbReference type="ChEBI" id="CHEBI:18420"/>
    </cofactor>
</comment>
<sequence>MTKLKYNMVFRNKVLLCFLRNYLSRRCQHSTASDQLAYHRLLEDENKKRTQERINSVHPVRTVKEYALKSGHTNAAVLVPLCTVNNEPSLLLTLRSSKLRKHRGQEFVVEAEVICPEKVRAFNLVADRRNDMSVRLREHLKNKIADFELHALTVCTASINFILIFVVFFCFFSIQDGRKVVYPILAKTGEINVEKLHVNQDEVQEAFSVSLRHLCDPNNCRVTHFRDGPGYTLPVYSGAAHRIWGLTAVIIHQTLSLLAPELYKVKVSNKTYYVRKKGVQVR</sequence>
<keyword evidence="3" id="KW-0479">Metal-binding</keyword>
<dbReference type="InterPro" id="IPR045121">
    <property type="entry name" value="CoAse"/>
</dbReference>
<keyword evidence="7" id="KW-1133">Transmembrane helix</keyword>
<evidence type="ECO:0000256" key="7">
    <source>
        <dbReference type="SAM" id="Phobius"/>
    </source>
</evidence>
<evidence type="ECO:0000313" key="8">
    <source>
        <dbReference type="EnsemblMetazoa" id="BGLB008538-PB"/>
    </source>
</evidence>